<keyword evidence="3 6" id="KW-0285">Flavoprotein</keyword>
<feature type="domain" description="Acyl-CoA dehydrogenase/oxidase C-terminal" evidence="7">
    <location>
        <begin position="281"/>
        <end position="430"/>
    </location>
</feature>
<evidence type="ECO:0000313" key="10">
    <source>
        <dbReference type="Proteomes" id="UP001360560"/>
    </source>
</evidence>
<dbReference type="InterPro" id="IPR046373">
    <property type="entry name" value="Acyl-CoA_Oxase/DH_mid-dom_sf"/>
</dbReference>
<evidence type="ECO:0008006" key="11">
    <source>
        <dbReference type="Google" id="ProtNLM"/>
    </source>
</evidence>
<dbReference type="Gene3D" id="2.40.110.10">
    <property type="entry name" value="Butyryl-CoA Dehydrogenase, subunit A, domain 2"/>
    <property type="match status" value="1"/>
</dbReference>
<dbReference type="InterPro" id="IPR036250">
    <property type="entry name" value="AcylCo_DH-like_C"/>
</dbReference>
<evidence type="ECO:0000256" key="1">
    <source>
        <dbReference type="ARBA" id="ARBA00001974"/>
    </source>
</evidence>
<comment type="cofactor">
    <cofactor evidence="1 6">
        <name>FAD</name>
        <dbReference type="ChEBI" id="CHEBI:57692"/>
    </cofactor>
</comment>
<keyword evidence="10" id="KW-1185">Reference proteome</keyword>
<keyword evidence="4 6" id="KW-0274">FAD</keyword>
<evidence type="ECO:0000256" key="4">
    <source>
        <dbReference type="ARBA" id="ARBA00022827"/>
    </source>
</evidence>
<dbReference type="GO" id="GO:0003995">
    <property type="term" value="F:acyl-CoA dehydrogenase activity"/>
    <property type="evidence" value="ECO:0007669"/>
    <property type="project" value="TreeGrafter"/>
</dbReference>
<dbReference type="SUPFAM" id="SSF47203">
    <property type="entry name" value="Acyl-CoA dehydrogenase C-terminal domain-like"/>
    <property type="match status" value="1"/>
</dbReference>
<dbReference type="PANTHER" id="PTHR48083">
    <property type="entry name" value="MEDIUM-CHAIN SPECIFIC ACYL-COA DEHYDROGENASE, MITOCHONDRIAL-RELATED"/>
    <property type="match status" value="1"/>
</dbReference>
<dbReference type="InterPro" id="IPR009075">
    <property type="entry name" value="AcylCo_DH/oxidase_C"/>
</dbReference>
<evidence type="ECO:0000256" key="6">
    <source>
        <dbReference type="RuleBase" id="RU362125"/>
    </source>
</evidence>
<dbReference type="GeneID" id="90073983"/>
<evidence type="ECO:0000256" key="2">
    <source>
        <dbReference type="ARBA" id="ARBA00009347"/>
    </source>
</evidence>
<keyword evidence="5 6" id="KW-0560">Oxidoreductase</keyword>
<evidence type="ECO:0000259" key="8">
    <source>
        <dbReference type="Pfam" id="PF02770"/>
    </source>
</evidence>
<comment type="similarity">
    <text evidence="2 6">Belongs to the acyl-CoA dehydrogenase family.</text>
</comment>
<dbReference type="InterPro" id="IPR050741">
    <property type="entry name" value="Acyl-CoA_dehydrogenase"/>
</dbReference>
<evidence type="ECO:0000256" key="5">
    <source>
        <dbReference type="ARBA" id="ARBA00023002"/>
    </source>
</evidence>
<dbReference type="Gene3D" id="1.10.540.10">
    <property type="entry name" value="Acyl-CoA dehydrogenase/oxidase, N-terminal domain"/>
    <property type="match status" value="1"/>
</dbReference>
<dbReference type="EMBL" id="BTFZ01000011">
    <property type="protein sequence ID" value="GMM36008.1"/>
    <property type="molecule type" value="Genomic_DNA"/>
</dbReference>
<dbReference type="PANTHER" id="PTHR48083:SF13">
    <property type="entry name" value="ACYL-COA DEHYDROGENASE FAMILY MEMBER 11"/>
    <property type="match status" value="1"/>
</dbReference>
<reference evidence="9 10" key="1">
    <citation type="journal article" date="2023" name="Elife">
        <title>Identification of key yeast species and microbe-microbe interactions impacting larval growth of Drosophila in the wild.</title>
        <authorList>
            <person name="Mure A."/>
            <person name="Sugiura Y."/>
            <person name="Maeda R."/>
            <person name="Honda K."/>
            <person name="Sakurai N."/>
            <person name="Takahashi Y."/>
            <person name="Watada M."/>
            <person name="Katoh T."/>
            <person name="Gotoh A."/>
            <person name="Gotoh Y."/>
            <person name="Taniguchi I."/>
            <person name="Nakamura K."/>
            <person name="Hayashi T."/>
            <person name="Katayama T."/>
            <person name="Uemura T."/>
            <person name="Hattori Y."/>
        </authorList>
    </citation>
    <scope>NUCLEOTIDE SEQUENCE [LARGE SCALE GENOMIC DNA]</scope>
    <source>
        <strain evidence="9 10">SC-9</strain>
    </source>
</reference>
<dbReference type="InterPro" id="IPR037069">
    <property type="entry name" value="AcylCoA_DH/ox_N_sf"/>
</dbReference>
<comment type="caution">
    <text evidence="9">The sequence shown here is derived from an EMBL/GenBank/DDBJ whole genome shotgun (WGS) entry which is preliminary data.</text>
</comment>
<evidence type="ECO:0000256" key="3">
    <source>
        <dbReference type="ARBA" id="ARBA00022630"/>
    </source>
</evidence>
<dbReference type="SUPFAM" id="SSF56645">
    <property type="entry name" value="Acyl-CoA dehydrogenase NM domain-like"/>
    <property type="match status" value="1"/>
</dbReference>
<dbReference type="InterPro" id="IPR006091">
    <property type="entry name" value="Acyl-CoA_Oxase/DH_mid-dom"/>
</dbReference>
<dbReference type="Pfam" id="PF00441">
    <property type="entry name" value="Acyl-CoA_dh_1"/>
    <property type="match status" value="1"/>
</dbReference>
<dbReference type="RefSeq" id="XP_064853004.1">
    <property type="nucleotide sequence ID" value="XM_064996932.1"/>
</dbReference>
<dbReference type="GO" id="GO:0050660">
    <property type="term" value="F:flavin adenine dinucleotide binding"/>
    <property type="evidence" value="ECO:0007669"/>
    <property type="project" value="InterPro"/>
</dbReference>
<sequence length="467" mass="52780">MSIDQTFQELGIPIILKDSISPRGLETLKKVKQFVETECLPRDELYIKEVEARVPAKRWDKIPEVIEPLKAKAKVLGLWNLFLCKNINNNQLYNTLSLGFTNVEYGLMAKYIGKSHIAPEVTNCGAPDTGNMELLIHFGNENQNKKYLADLLDGKIRSAFAMTDKKVASSNALNIYCRADQIDGDFVINGTKWFISGAGDPRCAVWFLLVKTGYNEKSPYTNHSILMVDVKKALKEQPNNVRVVRHMPLFGIDDAPHGHMEINFENFKIPIERDNILGNIGEGFKMIQARLGPGRIHHCMRLLGVAEEALNLSINRANNRMVSNGTRLSDIESFRSALVNNQIDLENMKLLVLSAAFAIDCKGSKKAKKEIAYAKIRVPKKVCDIIDWALQMFGAAGMSDDFPIARYYINSRTLRFADGPDEVHLKQLMKHEAKRFHEIDDYFANIDKFKEEIGNPYKSSTVLPSKL</sequence>
<accession>A0AAV5QMK2</accession>
<dbReference type="Proteomes" id="UP001360560">
    <property type="component" value="Unassembled WGS sequence"/>
</dbReference>
<evidence type="ECO:0000259" key="7">
    <source>
        <dbReference type="Pfam" id="PF00441"/>
    </source>
</evidence>
<name>A0AAV5QMK2_9ASCO</name>
<dbReference type="GO" id="GO:0033539">
    <property type="term" value="P:fatty acid beta-oxidation using acyl-CoA dehydrogenase"/>
    <property type="evidence" value="ECO:0007669"/>
    <property type="project" value="TreeGrafter"/>
</dbReference>
<dbReference type="GO" id="GO:0005737">
    <property type="term" value="C:cytoplasm"/>
    <property type="evidence" value="ECO:0007669"/>
    <property type="project" value="TreeGrafter"/>
</dbReference>
<proteinExistence type="inferred from homology"/>
<dbReference type="Gene3D" id="1.20.140.10">
    <property type="entry name" value="Butyryl-CoA Dehydrogenase, subunit A, domain 3"/>
    <property type="match status" value="1"/>
</dbReference>
<dbReference type="Pfam" id="PF02770">
    <property type="entry name" value="Acyl-CoA_dh_M"/>
    <property type="match status" value="1"/>
</dbReference>
<protein>
    <recommendedName>
        <fullName evidence="11">Acyl-CoA dehydrogenase</fullName>
    </recommendedName>
</protein>
<dbReference type="InterPro" id="IPR009100">
    <property type="entry name" value="AcylCoA_DH/oxidase_NM_dom_sf"/>
</dbReference>
<feature type="domain" description="Acyl-CoA oxidase/dehydrogenase middle" evidence="8">
    <location>
        <begin position="159"/>
        <end position="262"/>
    </location>
</feature>
<organism evidence="9 10">
    <name type="scientific">Saccharomycopsis crataegensis</name>
    <dbReference type="NCBI Taxonomy" id="43959"/>
    <lineage>
        <taxon>Eukaryota</taxon>
        <taxon>Fungi</taxon>
        <taxon>Dikarya</taxon>
        <taxon>Ascomycota</taxon>
        <taxon>Saccharomycotina</taxon>
        <taxon>Saccharomycetes</taxon>
        <taxon>Saccharomycopsidaceae</taxon>
        <taxon>Saccharomycopsis</taxon>
    </lineage>
</organism>
<gene>
    <name evidence="9" type="ORF">DASC09_033330</name>
</gene>
<dbReference type="AlphaFoldDB" id="A0AAV5QMK2"/>
<evidence type="ECO:0000313" key="9">
    <source>
        <dbReference type="EMBL" id="GMM36008.1"/>
    </source>
</evidence>